<dbReference type="GO" id="GO:0016301">
    <property type="term" value="F:kinase activity"/>
    <property type="evidence" value="ECO:0007669"/>
    <property type="project" value="InterPro"/>
</dbReference>
<dbReference type="Proteomes" id="UP000283817">
    <property type="component" value="Unassembled WGS sequence"/>
</dbReference>
<dbReference type="PANTHER" id="PTHR10285">
    <property type="entry name" value="URIDINE KINASE"/>
    <property type="match status" value="1"/>
</dbReference>
<name>A0A444I2V9_RHILE</name>
<dbReference type="GO" id="GO:0005524">
    <property type="term" value="F:ATP binding"/>
    <property type="evidence" value="ECO:0007669"/>
    <property type="project" value="InterPro"/>
</dbReference>
<feature type="compositionally biased region" description="Basic and acidic residues" evidence="1">
    <location>
        <begin position="65"/>
        <end position="75"/>
    </location>
</feature>
<accession>A0A444I2V9</accession>
<comment type="caution">
    <text evidence="3">The sequence shown here is derived from an EMBL/GenBank/DDBJ whole genome shotgun (WGS) entry which is preliminary data.</text>
</comment>
<dbReference type="SUPFAM" id="SSF52540">
    <property type="entry name" value="P-loop containing nucleoside triphosphate hydrolases"/>
    <property type="match status" value="1"/>
</dbReference>
<feature type="region of interest" description="Disordered" evidence="1">
    <location>
        <begin position="65"/>
        <end position="88"/>
    </location>
</feature>
<feature type="compositionally biased region" description="Basic and acidic residues" evidence="1">
    <location>
        <begin position="1"/>
        <end position="17"/>
    </location>
</feature>
<dbReference type="InterPro" id="IPR027417">
    <property type="entry name" value="P-loop_NTPase"/>
</dbReference>
<reference evidence="3 4" key="1">
    <citation type="submission" date="2019-01" db="EMBL/GenBank/DDBJ databases">
        <title>RHIZO-ID as a novel technology for direct rhizobia identification.</title>
        <authorList>
            <person name="De Meyer S.E."/>
        </authorList>
    </citation>
    <scope>NUCLEOTIDE SEQUENCE [LARGE SCALE GENOMIC DNA]</scope>
    <source>
        <strain evidence="3 4">WSM448</strain>
    </source>
</reference>
<protein>
    <recommendedName>
        <fullName evidence="2">Phosphoribulokinase/uridine kinase domain-containing protein</fullName>
    </recommendedName>
</protein>
<dbReference type="InterPro" id="IPR006083">
    <property type="entry name" value="PRK/URK"/>
</dbReference>
<dbReference type="AlphaFoldDB" id="A0A444I2V9"/>
<dbReference type="Pfam" id="PF00485">
    <property type="entry name" value="PRK"/>
    <property type="match status" value="1"/>
</dbReference>
<dbReference type="Gene3D" id="3.40.50.300">
    <property type="entry name" value="P-loop containing nucleotide triphosphate hydrolases"/>
    <property type="match status" value="1"/>
</dbReference>
<evidence type="ECO:0000256" key="1">
    <source>
        <dbReference type="SAM" id="MobiDB-lite"/>
    </source>
</evidence>
<organism evidence="3 4">
    <name type="scientific">Rhizobium leguminosarum</name>
    <dbReference type="NCBI Taxonomy" id="384"/>
    <lineage>
        <taxon>Bacteria</taxon>
        <taxon>Pseudomonadati</taxon>
        <taxon>Pseudomonadota</taxon>
        <taxon>Alphaproteobacteria</taxon>
        <taxon>Hyphomicrobiales</taxon>
        <taxon>Rhizobiaceae</taxon>
        <taxon>Rhizobium/Agrobacterium group</taxon>
        <taxon>Rhizobium</taxon>
    </lineage>
</organism>
<dbReference type="EMBL" id="SBHX01000028">
    <property type="protein sequence ID" value="RWX31800.1"/>
    <property type="molecule type" value="Genomic_DNA"/>
</dbReference>
<gene>
    <name evidence="3" type="ORF">EHI47_12130</name>
</gene>
<evidence type="ECO:0000259" key="2">
    <source>
        <dbReference type="Pfam" id="PF00485"/>
    </source>
</evidence>
<proteinExistence type="predicted"/>
<evidence type="ECO:0000313" key="3">
    <source>
        <dbReference type="EMBL" id="RWX31800.1"/>
    </source>
</evidence>
<evidence type="ECO:0000313" key="4">
    <source>
        <dbReference type="Proteomes" id="UP000283817"/>
    </source>
</evidence>
<feature type="domain" description="Phosphoribulokinase/uridine kinase" evidence="2">
    <location>
        <begin position="82"/>
        <end position="212"/>
    </location>
</feature>
<sequence length="247" mass="28006">MDERAKGQGWADDRRSLPENPSLRFDLMPIPCAACAAQYTAEAYQKELRNAGRIEGSNRACSFDRNAHGRNDTSLRRRHRRAGRTGAGKSTLAKALAEKFDAAVIEGDEFYAGGTRLRDDSPEARANACIDWTRQRPVLEALRSGRETIWRAFDWEAFDGRLRDEMTRQTSKRIIILEGVYAARPELADLIDLRVMLAVPHHVRMARLMAREGTIGPWEQQWHQAENAYFQTVMPPEAFDAIAEFSA</sequence>
<feature type="region of interest" description="Disordered" evidence="1">
    <location>
        <begin position="1"/>
        <end position="20"/>
    </location>
</feature>